<name>A0A0B4XEM2_9HYPH</name>
<dbReference type="AlphaFoldDB" id="A0A0B4XEM2"/>
<dbReference type="Proteomes" id="UP000031368">
    <property type="component" value="Plasmid pRgalR602c"/>
</dbReference>
<gene>
    <name evidence="2" type="ORF">RGR602_PC01062</name>
</gene>
<protein>
    <submittedName>
        <fullName evidence="2">Uncharacterized protein</fullName>
    </submittedName>
</protein>
<geneLocation type="plasmid" evidence="2 3">
    <name>pRgalR602c</name>
</geneLocation>
<feature type="compositionally biased region" description="Polar residues" evidence="1">
    <location>
        <begin position="34"/>
        <end position="44"/>
    </location>
</feature>
<proteinExistence type="predicted"/>
<organism evidence="2 3">
    <name type="scientific">Rhizobium gallicum bv. gallicum R602sp</name>
    <dbReference type="NCBI Taxonomy" id="1041138"/>
    <lineage>
        <taxon>Bacteria</taxon>
        <taxon>Pseudomonadati</taxon>
        <taxon>Pseudomonadota</taxon>
        <taxon>Alphaproteobacteria</taxon>
        <taxon>Hyphomicrobiales</taxon>
        <taxon>Rhizobiaceae</taxon>
        <taxon>Rhizobium/Agrobacterium group</taxon>
        <taxon>Rhizobium</taxon>
    </lineage>
</organism>
<reference evidence="2 3" key="1">
    <citation type="submission" date="2013-11" db="EMBL/GenBank/DDBJ databases">
        <title>Complete genome sequence of Rhizobium gallicum bv. gallicum R602.</title>
        <authorList>
            <person name="Bustos P."/>
            <person name="Santamaria R.I."/>
            <person name="Lozano L."/>
            <person name="Acosta J.L."/>
            <person name="Ormeno-Orrillo E."/>
            <person name="Rogel M.A."/>
            <person name="Romero D."/>
            <person name="Cevallos M.A."/>
            <person name="Martinez-Romero E."/>
            <person name="Gonzalez V."/>
        </authorList>
    </citation>
    <scope>NUCLEOTIDE SEQUENCE [LARGE SCALE GENOMIC DNA]</scope>
    <source>
        <strain evidence="2 3">R602</strain>
        <plasmid evidence="2 3">pRgalR602c</plasmid>
    </source>
</reference>
<evidence type="ECO:0000313" key="2">
    <source>
        <dbReference type="EMBL" id="AJD45093.1"/>
    </source>
</evidence>
<sequence length="109" mass="11888">MNFVSASAPFRRGKCAGSRTEQGSERLPPPALSGSGSKGTSQPVLQRTPLSLIAVFIADKSLSVTPKKSMAVLPDVRSRYQHLRFESLMSEGGNNDVFMPLLYFGKRRS</sequence>
<evidence type="ECO:0000313" key="3">
    <source>
        <dbReference type="Proteomes" id="UP000031368"/>
    </source>
</evidence>
<dbReference type="KEGG" id="rga:RGR602_PC01062"/>
<dbReference type="HOGENOM" id="CLU_2181792_0_0_5"/>
<dbReference type="EMBL" id="CP006880">
    <property type="protein sequence ID" value="AJD45093.1"/>
    <property type="molecule type" value="Genomic_DNA"/>
</dbReference>
<accession>A0A0B4XEM2</accession>
<keyword evidence="2" id="KW-0614">Plasmid</keyword>
<evidence type="ECO:0000256" key="1">
    <source>
        <dbReference type="SAM" id="MobiDB-lite"/>
    </source>
</evidence>
<feature type="region of interest" description="Disordered" evidence="1">
    <location>
        <begin position="1"/>
        <end position="44"/>
    </location>
</feature>
<keyword evidence="3" id="KW-1185">Reference proteome</keyword>